<evidence type="ECO:0008006" key="4">
    <source>
        <dbReference type="Google" id="ProtNLM"/>
    </source>
</evidence>
<organism evidence="3">
    <name type="scientific">Caenorhabditis brenneri</name>
    <name type="common">Nematode worm</name>
    <dbReference type="NCBI Taxonomy" id="135651"/>
    <lineage>
        <taxon>Eukaryota</taxon>
        <taxon>Metazoa</taxon>
        <taxon>Ecdysozoa</taxon>
        <taxon>Nematoda</taxon>
        <taxon>Chromadorea</taxon>
        <taxon>Rhabditida</taxon>
        <taxon>Rhabditina</taxon>
        <taxon>Rhabditomorpha</taxon>
        <taxon>Rhabditoidea</taxon>
        <taxon>Rhabditidae</taxon>
        <taxon>Peloderinae</taxon>
        <taxon>Caenorhabditis</taxon>
    </lineage>
</organism>
<dbReference type="Pfam" id="PF10326">
    <property type="entry name" value="7TM_GPCR_Str"/>
    <property type="match status" value="1"/>
</dbReference>
<sequence>MYSTSLGILMYLISIQFFYRPKLIFIFKGKYLIIWYFGIVLVGIDWMFLTVVPANQTNEMENAMRETLKSEFSLDIYQVEFIGIQFYTKSDGVINWNSPTLFLILNVGVLMSIFCTTTVYCAIRTYKHSKSGLESSDHHDKFNSQIFIALVTQACIPLIFMFLPITLLIIIPLFDLSPKFLVQASAISISTYPILDPLAVVFIVSSYRRCLKDFFRPRSVSSYLKKMCSVVDEDYDMDVL</sequence>
<dbReference type="GO" id="GO:0042048">
    <property type="term" value="P:olfactory behavior"/>
    <property type="evidence" value="ECO:0007669"/>
    <property type="project" value="TreeGrafter"/>
</dbReference>
<keyword evidence="1" id="KW-0472">Membrane</keyword>
<dbReference type="GO" id="GO:0005886">
    <property type="term" value="C:plasma membrane"/>
    <property type="evidence" value="ECO:0007669"/>
    <property type="project" value="TreeGrafter"/>
</dbReference>
<feature type="transmembrane region" description="Helical" evidence="1">
    <location>
        <begin position="101"/>
        <end position="123"/>
    </location>
</feature>
<name>G0MR62_CAEBE</name>
<feature type="transmembrane region" description="Helical" evidence="1">
    <location>
        <begin position="32"/>
        <end position="52"/>
    </location>
</feature>
<evidence type="ECO:0000313" key="3">
    <source>
        <dbReference type="Proteomes" id="UP000008068"/>
    </source>
</evidence>
<dbReference type="HOGENOM" id="CLU_036335_5_0_1"/>
<gene>
    <name evidence="2" type="ORF">CAEBREN_18404</name>
</gene>
<dbReference type="GO" id="GO:0038022">
    <property type="term" value="F:G protein-coupled olfactory receptor activity"/>
    <property type="evidence" value="ECO:0007669"/>
    <property type="project" value="TreeGrafter"/>
</dbReference>
<dbReference type="AlphaFoldDB" id="G0MR62"/>
<dbReference type="InParanoid" id="G0MR62"/>
<feature type="transmembrane region" description="Helical" evidence="1">
    <location>
        <begin position="180"/>
        <end position="204"/>
    </location>
</feature>
<keyword evidence="3" id="KW-1185">Reference proteome</keyword>
<dbReference type="PANTHER" id="PTHR22943">
    <property type="entry name" value="7-TRANSMEMBRANE DOMAIN RECEPTOR C.ELEGANS"/>
    <property type="match status" value="1"/>
</dbReference>
<dbReference type="EMBL" id="GL379808">
    <property type="protein sequence ID" value="EGT41991.1"/>
    <property type="molecule type" value="Genomic_DNA"/>
</dbReference>
<feature type="transmembrane region" description="Helical" evidence="1">
    <location>
        <begin position="144"/>
        <end position="174"/>
    </location>
</feature>
<dbReference type="Proteomes" id="UP000008068">
    <property type="component" value="Unassembled WGS sequence"/>
</dbReference>
<dbReference type="SUPFAM" id="SSF81321">
    <property type="entry name" value="Family A G protein-coupled receptor-like"/>
    <property type="match status" value="1"/>
</dbReference>
<feature type="transmembrane region" description="Helical" evidence="1">
    <location>
        <begin position="6"/>
        <end position="25"/>
    </location>
</feature>
<dbReference type="PANTHER" id="PTHR22943:SF248">
    <property type="entry name" value="SEVEN TM RECEPTOR"/>
    <property type="match status" value="1"/>
</dbReference>
<evidence type="ECO:0000256" key="1">
    <source>
        <dbReference type="SAM" id="Phobius"/>
    </source>
</evidence>
<evidence type="ECO:0000313" key="2">
    <source>
        <dbReference type="EMBL" id="EGT41991.1"/>
    </source>
</evidence>
<dbReference type="InterPro" id="IPR019428">
    <property type="entry name" value="7TM_GPCR_serpentine_rcpt_Str"/>
</dbReference>
<keyword evidence="1" id="KW-1133">Transmembrane helix</keyword>
<keyword evidence="1" id="KW-0812">Transmembrane</keyword>
<reference evidence="3" key="1">
    <citation type="submission" date="2011-07" db="EMBL/GenBank/DDBJ databases">
        <authorList>
            <consortium name="Caenorhabditis brenneri Sequencing and Analysis Consortium"/>
            <person name="Wilson R.K."/>
        </authorList>
    </citation>
    <scope>NUCLEOTIDE SEQUENCE [LARGE SCALE GENOMIC DNA]</scope>
    <source>
        <strain evidence="3">PB2801</strain>
    </source>
</reference>
<protein>
    <recommendedName>
        <fullName evidence="4">Seven TM Receptor</fullName>
    </recommendedName>
</protein>
<accession>G0MR62</accession>
<proteinExistence type="predicted"/>